<feature type="active site" description="Charge relay system" evidence="13 14">
    <location>
        <position position="251"/>
    </location>
</feature>
<evidence type="ECO:0000259" key="18">
    <source>
        <dbReference type="PROSITE" id="PS51829"/>
    </source>
</evidence>
<dbReference type="PRINTS" id="PR00723">
    <property type="entry name" value="SUBTILISIN"/>
</dbReference>
<reference evidence="19" key="1">
    <citation type="journal article" date="2020" name="Fungal Divers.">
        <title>Resolving the Mortierellaceae phylogeny through synthesis of multi-gene phylogenetics and phylogenomics.</title>
        <authorList>
            <person name="Vandepol N."/>
            <person name="Liber J."/>
            <person name="Desiro A."/>
            <person name="Na H."/>
            <person name="Kennedy M."/>
            <person name="Barry K."/>
            <person name="Grigoriev I.V."/>
            <person name="Miller A.N."/>
            <person name="O'Donnell K."/>
            <person name="Stajich J.E."/>
            <person name="Bonito G."/>
        </authorList>
    </citation>
    <scope>NUCLEOTIDE SEQUENCE</scope>
    <source>
        <strain evidence="19">BC1065</strain>
    </source>
</reference>
<dbReference type="CDD" id="cd04059">
    <property type="entry name" value="Peptidases_S8_Protein_convertases_Kexins_Furin-like"/>
    <property type="match status" value="1"/>
</dbReference>
<organism evidence="19 20">
    <name type="scientific">Actinomortierella ambigua</name>
    <dbReference type="NCBI Taxonomy" id="1343610"/>
    <lineage>
        <taxon>Eukaryota</taxon>
        <taxon>Fungi</taxon>
        <taxon>Fungi incertae sedis</taxon>
        <taxon>Mucoromycota</taxon>
        <taxon>Mortierellomycotina</taxon>
        <taxon>Mortierellomycetes</taxon>
        <taxon>Mortierellales</taxon>
        <taxon>Mortierellaceae</taxon>
        <taxon>Actinomortierella</taxon>
    </lineage>
</organism>
<feature type="region of interest" description="Disordered" evidence="15">
    <location>
        <begin position="818"/>
        <end position="894"/>
    </location>
</feature>
<evidence type="ECO:0000256" key="16">
    <source>
        <dbReference type="SAM" id="Phobius"/>
    </source>
</evidence>
<evidence type="ECO:0000256" key="6">
    <source>
        <dbReference type="ARBA" id="ARBA00022801"/>
    </source>
</evidence>
<feature type="compositionally biased region" description="Basic and acidic residues" evidence="15">
    <location>
        <begin position="675"/>
        <end position="700"/>
    </location>
</feature>
<dbReference type="GO" id="GO:0004252">
    <property type="term" value="F:serine-type endopeptidase activity"/>
    <property type="evidence" value="ECO:0007669"/>
    <property type="project" value="UniProtKB-UniRule"/>
</dbReference>
<comment type="caution">
    <text evidence="19">The sequence shown here is derived from an EMBL/GenBank/DDBJ whole genome shotgun (WGS) entry which is preliminary data.</text>
</comment>
<dbReference type="Gene3D" id="3.40.50.200">
    <property type="entry name" value="Peptidase S8/S53 domain"/>
    <property type="match status" value="1"/>
</dbReference>
<evidence type="ECO:0000256" key="9">
    <source>
        <dbReference type="ARBA" id="ARBA00022989"/>
    </source>
</evidence>
<protein>
    <submittedName>
        <fullName evidence="19">Pheromone processing endoprotease</fullName>
    </submittedName>
</protein>
<sequence length="894" mass="96791">MKPTLFLLSAIALAASSSLANAAAAATTASRQQADSTRPHAYDHDDHHYYTIQLRDQAATTPQELAKSLGIEHVGQVGELQDYHLFRSPRSALEKRVASSSLHGLHADLPAAASVAAANGEEVEEDHVVRRYHEFKRAFWQQSLSKRGGSSSSSTSSSGHQDEDEHHPLGAIEKQVLRQRLKRVLPWEPRQAPGAPPATSDQVATQFGITDPGFKNQWHLYNSVQAKHDINVTGVWAQGISGKGATVAIIDDGLDVTSEDLKPNFFAEGSYDFNDGVAVPMPRLDDDNHGTRCAGEIASVRNDVCGVGVAWNAKVAGIRILSGEITNAQEAEAINYKFQENQIYSCSWGPKDDGIAMDGPAGVLLDAFINGVTNGRGGLGSIFVFATGNGGRSGDNCNFDGYTNSRYTVSIGAITRENQHPVYSEACSAQLAVTYSSGDNSYIYTCDVGKRNCFDRHSGTSAAAPIAAGIYALALEANPKLNWRDIQHITIQTAIPIDVDDPNWSDTYAGRRFNNKYGYGSMDAYAIVEAAKTWVSVKPQVTFESKVATVDGEIPHSAAGLVSTVTVTQKDLDGAKLGRLEHVTATVNIKHENRGDVVVHLRSPNGVISELGVSRPNDDSRDGFTNWTFMSVKHWDEPATGTWTLTVYDSKNESATGVLQNWKLGLHGEIVGTGEEAKPEPKPEPTPEKQPSESEEADKSDVSPFVYVMFGCMIIAIGTALVVMYRHRKNSKNMYRRMDDEEADQRGGLLGVHRRGEYEFDTLPTHELGESEDEFEDGNEGGDHRILFDRSNLDDADQSGSGKLTVAGAATAAAAAVGASSKLRETSSPFSSGEEVNDEDSSFEGAAGAQPYEDDDEDEDENDGHDGSRQHGEGLRSESWDDFSSLVKSKDARQ</sequence>
<keyword evidence="3 14" id="KW-0645">Protease</keyword>
<dbReference type="PROSITE" id="PS51829">
    <property type="entry name" value="P_HOMO_B"/>
    <property type="match status" value="1"/>
</dbReference>
<dbReference type="Gene3D" id="2.60.120.260">
    <property type="entry name" value="Galactose-binding domain-like"/>
    <property type="match status" value="1"/>
</dbReference>
<feature type="domain" description="P/Homo B" evidence="18">
    <location>
        <begin position="537"/>
        <end position="672"/>
    </location>
</feature>
<evidence type="ECO:0000256" key="4">
    <source>
        <dbReference type="ARBA" id="ARBA00022692"/>
    </source>
</evidence>
<dbReference type="InterPro" id="IPR036852">
    <property type="entry name" value="Peptidase_S8/S53_dom_sf"/>
</dbReference>
<evidence type="ECO:0000256" key="8">
    <source>
        <dbReference type="ARBA" id="ARBA00022837"/>
    </source>
</evidence>
<dbReference type="OrthoDB" id="300641at2759"/>
<evidence type="ECO:0000313" key="20">
    <source>
        <dbReference type="Proteomes" id="UP000807716"/>
    </source>
</evidence>
<evidence type="ECO:0000256" key="15">
    <source>
        <dbReference type="SAM" id="MobiDB-lite"/>
    </source>
</evidence>
<dbReference type="GO" id="GO:0005802">
    <property type="term" value="C:trans-Golgi network"/>
    <property type="evidence" value="ECO:0007669"/>
    <property type="project" value="TreeGrafter"/>
</dbReference>
<evidence type="ECO:0000256" key="12">
    <source>
        <dbReference type="ARBA" id="ARBA00023180"/>
    </source>
</evidence>
<gene>
    <name evidence="19" type="primary">KEX2_2</name>
    <name evidence="19" type="ORF">DFQ27_000319</name>
</gene>
<keyword evidence="11" id="KW-0865">Zymogen</keyword>
<keyword evidence="12" id="KW-0325">Glycoprotein</keyword>
<comment type="similarity">
    <text evidence="2">Belongs to the peptidase S8 family. Furin subfamily.</text>
</comment>
<feature type="compositionally biased region" description="Acidic residues" evidence="15">
    <location>
        <begin position="770"/>
        <end position="780"/>
    </location>
</feature>
<keyword evidence="5 17" id="KW-0732">Signal</keyword>
<dbReference type="InterPro" id="IPR034182">
    <property type="entry name" value="Kexin/furin"/>
</dbReference>
<keyword evidence="6 14" id="KW-0378">Hydrolase</keyword>
<dbReference type="Pfam" id="PF01483">
    <property type="entry name" value="P_proprotein"/>
    <property type="match status" value="1"/>
</dbReference>
<name>A0A9P6U9U5_9FUNG</name>
<keyword evidence="8" id="KW-0106">Calcium</keyword>
<keyword evidence="4 16" id="KW-0812">Transmembrane</keyword>
<dbReference type="InterPro" id="IPR015500">
    <property type="entry name" value="Peptidase_S8_subtilisin-rel"/>
</dbReference>
<dbReference type="FunFam" id="3.40.50.200:FF:000005">
    <property type="entry name" value="Proprotein convertase subtilisin/kexin type 7"/>
    <property type="match status" value="1"/>
</dbReference>
<dbReference type="PROSITE" id="PS51892">
    <property type="entry name" value="SUBTILASE"/>
    <property type="match status" value="1"/>
</dbReference>
<feature type="signal peptide" evidence="17">
    <location>
        <begin position="1"/>
        <end position="25"/>
    </location>
</feature>
<evidence type="ECO:0000256" key="13">
    <source>
        <dbReference type="PIRSR" id="PIRSR615500-1"/>
    </source>
</evidence>
<evidence type="ECO:0000256" key="11">
    <source>
        <dbReference type="ARBA" id="ARBA00023145"/>
    </source>
</evidence>
<dbReference type="InterPro" id="IPR023828">
    <property type="entry name" value="Peptidase_S8_Ser-AS"/>
</dbReference>
<evidence type="ECO:0000256" key="2">
    <source>
        <dbReference type="ARBA" id="ARBA00005325"/>
    </source>
</evidence>
<evidence type="ECO:0000256" key="5">
    <source>
        <dbReference type="ARBA" id="ARBA00022729"/>
    </source>
</evidence>
<evidence type="ECO:0000256" key="17">
    <source>
        <dbReference type="SAM" id="SignalP"/>
    </source>
</evidence>
<evidence type="ECO:0000256" key="1">
    <source>
        <dbReference type="ARBA" id="ARBA00004370"/>
    </source>
</evidence>
<keyword evidence="20" id="KW-1185">Reference proteome</keyword>
<dbReference type="Proteomes" id="UP000807716">
    <property type="component" value="Unassembled WGS sequence"/>
</dbReference>
<evidence type="ECO:0000256" key="7">
    <source>
        <dbReference type="ARBA" id="ARBA00022825"/>
    </source>
</evidence>
<keyword evidence="9 16" id="KW-1133">Transmembrane helix</keyword>
<comment type="subcellular location">
    <subcellularLocation>
        <location evidence="1">Membrane</location>
    </subcellularLocation>
</comment>
<dbReference type="GO" id="GO:0007323">
    <property type="term" value="P:peptide pheromone maturation"/>
    <property type="evidence" value="ECO:0007669"/>
    <property type="project" value="UniProtKB-ARBA"/>
</dbReference>
<feature type="region of interest" description="Disordered" evidence="15">
    <location>
        <begin position="145"/>
        <end position="169"/>
    </location>
</feature>
<keyword evidence="10 16" id="KW-0472">Membrane</keyword>
<dbReference type="Pfam" id="PF00082">
    <property type="entry name" value="Peptidase_S8"/>
    <property type="match status" value="1"/>
</dbReference>
<dbReference type="PANTHER" id="PTHR42884">
    <property type="entry name" value="PROPROTEIN CONVERTASE SUBTILISIN/KEXIN-RELATED"/>
    <property type="match status" value="1"/>
</dbReference>
<dbReference type="SUPFAM" id="SSF52743">
    <property type="entry name" value="Subtilisin-like"/>
    <property type="match status" value="1"/>
</dbReference>
<proteinExistence type="inferred from homology"/>
<feature type="region of interest" description="Disordered" evidence="15">
    <location>
        <begin position="673"/>
        <end position="700"/>
    </location>
</feature>
<dbReference type="FunFam" id="2.60.120.260:FF:000026">
    <property type="entry name" value="proprotein convertase subtilisin/kexin type 7"/>
    <property type="match status" value="1"/>
</dbReference>
<dbReference type="InterPro" id="IPR022398">
    <property type="entry name" value="Peptidase_S8_His-AS"/>
</dbReference>
<feature type="transmembrane region" description="Helical" evidence="16">
    <location>
        <begin position="705"/>
        <end position="725"/>
    </location>
</feature>
<dbReference type="SUPFAM" id="SSF49785">
    <property type="entry name" value="Galactose-binding domain-like"/>
    <property type="match status" value="1"/>
</dbReference>
<dbReference type="InterPro" id="IPR002884">
    <property type="entry name" value="P_dom"/>
</dbReference>
<feature type="compositionally biased region" description="Acidic residues" evidence="15">
    <location>
        <begin position="852"/>
        <end position="863"/>
    </location>
</feature>
<dbReference type="GO" id="GO:0016485">
    <property type="term" value="P:protein processing"/>
    <property type="evidence" value="ECO:0007669"/>
    <property type="project" value="TreeGrafter"/>
</dbReference>
<dbReference type="PANTHER" id="PTHR42884:SF14">
    <property type="entry name" value="NEUROENDOCRINE CONVERTASE 1"/>
    <property type="match status" value="1"/>
</dbReference>
<dbReference type="PROSITE" id="PS00137">
    <property type="entry name" value="SUBTILASE_HIS"/>
    <property type="match status" value="1"/>
</dbReference>
<feature type="compositionally biased region" description="Low complexity" evidence="15">
    <location>
        <begin position="145"/>
        <end position="159"/>
    </location>
</feature>
<dbReference type="InterPro" id="IPR008979">
    <property type="entry name" value="Galactose-bd-like_sf"/>
</dbReference>
<evidence type="ECO:0000313" key="19">
    <source>
        <dbReference type="EMBL" id="KAG0265868.1"/>
    </source>
</evidence>
<dbReference type="GO" id="GO:0000139">
    <property type="term" value="C:Golgi membrane"/>
    <property type="evidence" value="ECO:0007669"/>
    <property type="project" value="TreeGrafter"/>
</dbReference>
<dbReference type="AlphaFoldDB" id="A0A9P6U9U5"/>
<keyword evidence="7 14" id="KW-0720">Serine protease</keyword>
<evidence type="ECO:0000256" key="3">
    <source>
        <dbReference type="ARBA" id="ARBA00022670"/>
    </source>
</evidence>
<feature type="active site" description="Charge relay system" evidence="13 14">
    <location>
        <position position="289"/>
    </location>
</feature>
<dbReference type="PROSITE" id="PS00138">
    <property type="entry name" value="SUBTILASE_SER"/>
    <property type="match status" value="1"/>
</dbReference>
<feature type="active site" description="Charge relay system" evidence="13 14">
    <location>
        <position position="461"/>
    </location>
</feature>
<dbReference type="InterPro" id="IPR000209">
    <property type="entry name" value="Peptidase_S8/S53_dom"/>
</dbReference>
<feature type="compositionally biased region" description="Basic and acidic residues" evidence="15">
    <location>
        <begin position="864"/>
        <end position="879"/>
    </location>
</feature>
<feature type="chain" id="PRO_5040111844" evidence="17">
    <location>
        <begin position="26"/>
        <end position="894"/>
    </location>
</feature>
<evidence type="ECO:0000256" key="10">
    <source>
        <dbReference type="ARBA" id="ARBA00023136"/>
    </source>
</evidence>
<feature type="region of interest" description="Disordered" evidence="15">
    <location>
        <begin position="767"/>
        <end position="787"/>
    </location>
</feature>
<evidence type="ECO:0000256" key="14">
    <source>
        <dbReference type="PROSITE-ProRule" id="PRU01240"/>
    </source>
</evidence>
<accession>A0A9P6U9U5</accession>
<dbReference type="EMBL" id="JAAAJB010000106">
    <property type="protein sequence ID" value="KAG0265868.1"/>
    <property type="molecule type" value="Genomic_DNA"/>
</dbReference>